<evidence type="ECO:0000256" key="1">
    <source>
        <dbReference type="ARBA" id="ARBA00022741"/>
    </source>
</evidence>
<keyword evidence="4" id="KW-1185">Reference proteome</keyword>
<dbReference type="GO" id="GO:0000166">
    <property type="term" value="F:nucleotide binding"/>
    <property type="evidence" value="ECO:0007669"/>
    <property type="project" value="UniProtKB-KW"/>
</dbReference>
<dbReference type="Pfam" id="PF24729">
    <property type="entry name" value="Acb2_Tad1_hairpin"/>
    <property type="match status" value="1"/>
</dbReference>
<dbReference type="OrthoDB" id="4257351at2"/>
<sequence length="73" mass="8269">MKEQIEKAFNIRSVSPEQAARAMDVKVEIKNVAHVIDDNAPNSREKALALTKLEEAWFWALAAISREESEDTK</sequence>
<evidence type="ECO:0000259" key="2">
    <source>
        <dbReference type="Pfam" id="PF24729"/>
    </source>
</evidence>
<dbReference type="Proteomes" id="UP000295632">
    <property type="component" value="Unassembled WGS sequence"/>
</dbReference>
<keyword evidence="1" id="KW-0547">Nucleotide-binding</keyword>
<reference evidence="3 4" key="1">
    <citation type="submission" date="2019-03" db="EMBL/GenBank/DDBJ databases">
        <title>Genomic Encyclopedia of Type Strains, Phase IV (KMG-IV): sequencing the most valuable type-strain genomes for metagenomic binning, comparative biology and taxonomic classification.</title>
        <authorList>
            <person name="Goeker M."/>
        </authorList>
    </citation>
    <scope>NUCLEOTIDE SEQUENCE [LARGE SCALE GENOMIC DNA]</scope>
    <source>
        <strain evidence="3 4">DSM 28697</strain>
    </source>
</reference>
<dbReference type="InterPro" id="IPR056098">
    <property type="entry name" value="Acb2/Tad1_hairpin"/>
</dbReference>
<evidence type="ECO:0000313" key="3">
    <source>
        <dbReference type="EMBL" id="TDQ39198.1"/>
    </source>
</evidence>
<organism evidence="3 4">
    <name type="scientific">Aureibacillus halotolerans</name>
    <dbReference type="NCBI Taxonomy" id="1508390"/>
    <lineage>
        <taxon>Bacteria</taxon>
        <taxon>Bacillati</taxon>
        <taxon>Bacillota</taxon>
        <taxon>Bacilli</taxon>
        <taxon>Bacillales</taxon>
        <taxon>Bacillaceae</taxon>
        <taxon>Aureibacillus</taxon>
    </lineage>
</organism>
<gene>
    <name evidence="3" type="ORF">EV213_108150</name>
</gene>
<evidence type="ECO:0000313" key="4">
    <source>
        <dbReference type="Proteomes" id="UP000295632"/>
    </source>
</evidence>
<accession>A0A4R6TYZ9</accession>
<dbReference type="RefSeq" id="WP_133580628.1">
    <property type="nucleotide sequence ID" value="NZ_SNYJ01000008.1"/>
</dbReference>
<name>A0A4R6TYZ9_9BACI</name>
<dbReference type="AlphaFoldDB" id="A0A4R6TYZ9"/>
<comment type="caution">
    <text evidence="3">The sequence shown here is derived from an EMBL/GenBank/DDBJ whole genome shotgun (WGS) entry which is preliminary data.</text>
</comment>
<proteinExistence type="predicted"/>
<protein>
    <recommendedName>
        <fullName evidence="2">Acb2/Tad1 hairpin domain-containing protein</fullName>
    </recommendedName>
</protein>
<dbReference type="EMBL" id="SNYJ01000008">
    <property type="protein sequence ID" value="TDQ39198.1"/>
    <property type="molecule type" value="Genomic_DNA"/>
</dbReference>
<feature type="domain" description="Acb2/Tad1 hairpin" evidence="2">
    <location>
        <begin position="1"/>
        <end position="64"/>
    </location>
</feature>